<dbReference type="InterPro" id="IPR000620">
    <property type="entry name" value="EamA_dom"/>
</dbReference>
<evidence type="ECO:0000313" key="10">
    <source>
        <dbReference type="EMBL" id="TRW48276.1"/>
    </source>
</evidence>
<accession>A0A552X013</accession>
<dbReference type="Proteomes" id="UP000320359">
    <property type="component" value="Unassembled WGS sequence"/>
</dbReference>
<dbReference type="EMBL" id="VJWL01000003">
    <property type="protein sequence ID" value="TRW48276.1"/>
    <property type="molecule type" value="Genomic_DNA"/>
</dbReference>
<comment type="subcellular location">
    <subcellularLocation>
        <location evidence="1">Cell membrane</location>
        <topology evidence="1">Multi-pass membrane protein</topology>
    </subcellularLocation>
</comment>
<feature type="transmembrane region" description="Helical" evidence="8">
    <location>
        <begin position="278"/>
        <end position="296"/>
    </location>
</feature>
<protein>
    <submittedName>
        <fullName evidence="10">EamA family transporter RarD</fullName>
    </submittedName>
</protein>
<evidence type="ECO:0000256" key="2">
    <source>
        <dbReference type="ARBA" id="ARBA00007362"/>
    </source>
</evidence>
<evidence type="ECO:0000256" key="6">
    <source>
        <dbReference type="ARBA" id="ARBA00022989"/>
    </source>
</evidence>
<dbReference type="InterPro" id="IPR037185">
    <property type="entry name" value="EmrE-like"/>
</dbReference>
<keyword evidence="11" id="KW-1185">Reference proteome</keyword>
<sequence length="319" mass="35327">MTPPTPLPGSAEADRQARQGVFFAIAAYTIWGVAPIYFKSVAHVPAFEILAHRIMWAFILVFILLALTGRLGRVAAAFKTPKLLFRLGIAAVLVGFNWFLFIWAIANDFILDASLGYYINPLLNVAIGMLFFGERLRKLQIWAVALAFTGVAIQIITFGSVPWVALVLATSFATYGAIRKKLPFDSLTGLWLEVLILLPAILIYYFGFANSDASNMFANDWSLNVLLVMAGVITTVPLLFFTGAAKRIRYSTLGFFQYIGPSLMFVLAVFLYGEPFELDKMITFGIIWTALGIYSFDAARLHRQTRQAAKAARIAAAKQ</sequence>
<feature type="transmembrane region" description="Helical" evidence="8">
    <location>
        <begin position="20"/>
        <end position="38"/>
    </location>
</feature>
<name>A0A552X013_9GAMM</name>
<comment type="similarity">
    <text evidence="2">Belongs to the EamA transporter family.</text>
</comment>
<keyword evidence="4" id="KW-1003">Cell membrane</keyword>
<evidence type="ECO:0000256" key="8">
    <source>
        <dbReference type="SAM" id="Phobius"/>
    </source>
</evidence>
<dbReference type="AlphaFoldDB" id="A0A552X013"/>
<organism evidence="10 11">
    <name type="scientific">Aliidiomarina halalkaliphila</name>
    <dbReference type="NCBI Taxonomy" id="2593535"/>
    <lineage>
        <taxon>Bacteria</taxon>
        <taxon>Pseudomonadati</taxon>
        <taxon>Pseudomonadota</taxon>
        <taxon>Gammaproteobacteria</taxon>
        <taxon>Alteromonadales</taxon>
        <taxon>Idiomarinaceae</taxon>
        <taxon>Aliidiomarina</taxon>
    </lineage>
</organism>
<evidence type="ECO:0000256" key="5">
    <source>
        <dbReference type="ARBA" id="ARBA00022692"/>
    </source>
</evidence>
<dbReference type="PANTHER" id="PTHR22911">
    <property type="entry name" value="ACYL-MALONYL CONDENSING ENZYME-RELATED"/>
    <property type="match status" value="1"/>
</dbReference>
<evidence type="ECO:0000256" key="4">
    <source>
        <dbReference type="ARBA" id="ARBA00022475"/>
    </source>
</evidence>
<feature type="transmembrane region" description="Helical" evidence="8">
    <location>
        <begin position="221"/>
        <end position="241"/>
    </location>
</feature>
<dbReference type="GO" id="GO:0005886">
    <property type="term" value="C:plasma membrane"/>
    <property type="evidence" value="ECO:0007669"/>
    <property type="project" value="UniProtKB-SubCell"/>
</dbReference>
<feature type="transmembrane region" description="Helical" evidence="8">
    <location>
        <begin position="162"/>
        <end position="178"/>
    </location>
</feature>
<keyword evidence="6 8" id="KW-1133">Transmembrane helix</keyword>
<evidence type="ECO:0000259" key="9">
    <source>
        <dbReference type="Pfam" id="PF00892"/>
    </source>
</evidence>
<keyword evidence="5 8" id="KW-0812">Transmembrane</keyword>
<dbReference type="OrthoDB" id="369870at2"/>
<dbReference type="PANTHER" id="PTHR22911:SF137">
    <property type="entry name" value="SOLUTE CARRIER FAMILY 35 MEMBER G2-RELATED"/>
    <property type="match status" value="1"/>
</dbReference>
<feature type="domain" description="EamA" evidence="9">
    <location>
        <begin position="20"/>
        <end position="153"/>
    </location>
</feature>
<evidence type="ECO:0000256" key="3">
    <source>
        <dbReference type="ARBA" id="ARBA00022448"/>
    </source>
</evidence>
<feature type="transmembrane region" description="Helical" evidence="8">
    <location>
        <begin position="253"/>
        <end position="272"/>
    </location>
</feature>
<comment type="caution">
    <text evidence="10">The sequence shown here is derived from an EMBL/GenBank/DDBJ whole genome shotgun (WGS) entry which is preliminary data.</text>
</comment>
<dbReference type="RefSeq" id="WP_143236068.1">
    <property type="nucleotide sequence ID" value="NZ_VJWL01000003.1"/>
</dbReference>
<keyword evidence="7 8" id="KW-0472">Membrane</keyword>
<dbReference type="NCBIfam" id="TIGR00688">
    <property type="entry name" value="rarD"/>
    <property type="match status" value="1"/>
</dbReference>
<keyword evidence="3" id="KW-0813">Transport</keyword>
<feature type="transmembrane region" description="Helical" evidence="8">
    <location>
        <begin position="190"/>
        <end position="209"/>
    </location>
</feature>
<reference evidence="10 11" key="1">
    <citation type="submission" date="2019-07" db="EMBL/GenBank/DDBJ databases">
        <authorList>
            <person name="Yang M."/>
            <person name="Zhao D."/>
            <person name="Xiang H."/>
        </authorList>
    </citation>
    <scope>NUCLEOTIDE SEQUENCE [LARGE SCALE GENOMIC DNA]</scope>
    <source>
        <strain evidence="10 11">IM1326</strain>
    </source>
</reference>
<dbReference type="SUPFAM" id="SSF103481">
    <property type="entry name" value="Multidrug resistance efflux transporter EmrE"/>
    <property type="match status" value="2"/>
</dbReference>
<dbReference type="Pfam" id="PF00892">
    <property type="entry name" value="EamA"/>
    <property type="match status" value="1"/>
</dbReference>
<feature type="transmembrane region" description="Helical" evidence="8">
    <location>
        <begin position="115"/>
        <end position="132"/>
    </location>
</feature>
<proteinExistence type="inferred from homology"/>
<dbReference type="InterPro" id="IPR004626">
    <property type="entry name" value="RarD"/>
</dbReference>
<evidence type="ECO:0000256" key="1">
    <source>
        <dbReference type="ARBA" id="ARBA00004651"/>
    </source>
</evidence>
<feature type="transmembrane region" description="Helical" evidence="8">
    <location>
        <begin position="50"/>
        <end position="71"/>
    </location>
</feature>
<gene>
    <name evidence="10" type="primary">rarD</name>
    <name evidence="10" type="ORF">FM042_08805</name>
</gene>
<feature type="transmembrane region" description="Helical" evidence="8">
    <location>
        <begin position="83"/>
        <end position="103"/>
    </location>
</feature>
<evidence type="ECO:0000256" key="7">
    <source>
        <dbReference type="ARBA" id="ARBA00023136"/>
    </source>
</evidence>
<evidence type="ECO:0000313" key="11">
    <source>
        <dbReference type="Proteomes" id="UP000320359"/>
    </source>
</evidence>
<feature type="transmembrane region" description="Helical" evidence="8">
    <location>
        <begin position="139"/>
        <end position="156"/>
    </location>
</feature>